<dbReference type="OrthoDB" id="9808367at2"/>
<protein>
    <submittedName>
        <fullName evidence="3">Acetoin utilization deacetylase AcuC</fullName>
    </submittedName>
</protein>
<dbReference type="InterPro" id="IPR000286">
    <property type="entry name" value="HDACs"/>
</dbReference>
<accession>A0A1I3BN60</accession>
<dbReference type="Gene3D" id="3.40.800.20">
    <property type="entry name" value="Histone deacetylase domain"/>
    <property type="match status" value="1"/>
</dbReference>
<dbReference type="GO" id="GO:0004407">
    <property type="term" value="F:histone deacetylase activity"/>
    <property type="evidence" value="ECO:0007669"/>
    <property type="project" value="TreeGrafter"/>
</dbReference>
<dbReference type="PANTHER" id="PTHR10625:SF31">
    <property type="entry name" value="HISTONE DEACETYLASE DOMAIN-CONTAINING PROTEIN"/>
    <property type="match status" value="1"/>
</dbReference>
<sequence length="367" mass="39438">MAQGKTGFVFHELYLWHNTGNYASLFAPSLTIQPGEHAENPETKRRMRNLLEVSGLLDELTSLKAEPVAEADLLRFHTPAHVAWVKEESARLKGGDPGLSPFGHGSHEIALLSAGGTYRAIQAVLAGEVANAYALARPPGHHAERDRAMGFCIYGNIPVAVLKARAELGLGRVAVVDWDVHHGNGTEQAFYDDPETLTISLHQDRLYPPATGFVEHRGEGAGEGCNINIPLPPGSGHGAYVAAFDQVVVSAIARFKPDMIVIASGFDAGANDPLGRMMLHSDTYREMTAKLKALAAELCGGRLVGTHEGGYSAYHVPYCGLAVMEELLGARTEVVDPWLEVMVGYGQMELQPHQQAAIDLAKAAHGL</sequence>
<gene>
    <name evidence="3" type="ORF">SAMN05216258_101214</name>
</gene>
<dbReference type="GO" id="GO:0040029">
    <property type="term" value="P:epigenetic regulation of gene expression"/>
    <property type="evidence" value="ECO:0007669"/>
    <property type="project" value="TreeGrafter"/>
</dbReference>
<dbReference type="Pfam" id="PF00850">
    <property type="entry name" value="Hist_deacetyl"/>
    <property type="match status" value="1"/>
</dbReference>
<comment type="similarity">
    <text evidence="1">Belongs to the histone deacetylase family.</text>
</comment>
<dbReference type="RefSeq" id="WP_092856967.1">
    <property type="nucleotide sequence ID" value="NZ_FOQH01000001.1"/>
</dbReference>
<feature type="domain" description="Histone deacetylase" evidence="2">
    <location>
        <begin position="37"/>
        <end position="326"/>
    </location>
</feature>
<dbReference type="InterPro" id="IPR023801">
    <property type="entry name" value="His_deacetylse_dom"/>
</dbReference>
<dbReference type="EMBL" id="FOQH01000001">
    <property type="protein sequence ID" value="SFH63697.1"/>
    <property type="molecule type" value="Genomic_DNA"/>
</dbReference>
<keyword evidence="4" id="KW-1185">Reference proteome</keyword>
<reference evidence="3 4" key="1">
    <citation type="submission" date="2016-10" db="EMBL/GenBank/DDBJ databases">
        <authorList>
            <person name="de Groot N.N."/>
        </authorList>
    </citation>
    <scope>NUCLEOTIDE SEQUENCE [LARGE SCALE GENOMIC DNA]</scope>
    <source>
        <strain evidence="3 4">CGMCC 1.11030</strain>
    </source>
</reference>
<dbReference type="CDD" id="cd09996">
    <property type="entry name" value="HDAC_classII_1"/>
    <property type="match status" value="1"/>
</dbReference>
<dbReference type="PRINTS" id="PR01270">
    <property type="entry name" value="HDASUPER"/>
</dbReference>
<dbReference type="GO" id="GO:0005737">
    <property type="term" value="C:cytoplasm"/>
    <property type="evidence" value="ECO:0007669"/>
    <property type="project" value="TreeGrafter"/>
</dbReference>
<evidence type="ECO:0000313" key="4">
    <source>
        <dbReference type="Proteomes" id="UP000199377"/>
    </source>
</evidence>
<dbReference type="InterPro" id="IPR037138">
    <property type="entry name" value="His_deacetylse_dom_sf"/>
</dbReference>
<name>A0A1I3BN60_9RHOB</name>
<dbReference type="STRING" id="1114924.SAMN05216258_101214"/>
<dbReference type="PANTHER" id="PTHR10625">
    <property type="entry name" value="HISTONE DEACETYLASE HDAC1-RELATED"/>
    <property type="match status" value="1"/>
</dbReference>
<dbReference type="AlphaFoldDB" id="A0A1I3BN60"/>
<evidence type="ECO:0000259" key="2">
    <source>
        <dbReference type="Pfam" id="PF00850"/>
    </source>
</evidence>
<dbReference type="SUPFAM" id="SSF52768">
    <property type="entry name" value="Arginase/deacetylase"/>
    <property type="match status" value="1"/>
</dbReference>
<proteinExistence type="inferred from homology"/>
<dbReference type="InterPro" id="IPR023696">
    <property type="entry name" value="Ureohydrolase_dom_sf"/>
</dbReference>
<evidence type="ECO:0000256" key="1">
    <source>
        <dbReference type="ARBA" id="ARBA00005947"/>
    </source>
</evidence>
<dbReference type="Proteomes" id="UP000199377">
    <property type="component" value="Unassembled WGS sequence"/>
</dbReference>
<evidence type="ECO:0000313" key="3">
    <source>
        <dbReference type="EMBL" id="SFH63697.1"/>
    </source>
</evidence>
<organism evidence="3 4">
    <name type="scientific">Albimonas pacifica</name>
    <dbReference type="NCBI Taxonomy" id="1114924"/>
    <lineage>
        <taxon>Bacteria</taxon>
        <taxon>Pseudomonadati</taxon>
        <taxon>Pseudomonadota</taxon>
        <taxon>Alphaproteobacteria</taxon>
        <taxon>Rhodobacterales</taxon>
        <taxon>Paracoccaceae</taxon>
        <taxon>Albimonas</taxon>
    </lineage>
</organism>